<evidence type="ECO:0000313" key="2">
    <source>
        <dbReference type="Proteomes" id="UP000270530"/>
    </source>
</evidence>
<accession>A0A2Z6E293</accession>
<organism evidence="1 2">
    <name type="scientific">Aerosticca soli</name>
    <dbReference type="NCBI Taxonomy" id="2010829"/>
    <lineage>
        <taxon>Bacteria</taxon>
        <taxon>Pseudomonadati</taxon>
        <taxon>Pseudomonadota</taxon>
        <taxon>Gammaproteobacteria</taxon>
        <taxon>Lysobacterales</taxon>
        <taxon>Rhodanobacteraceae</taxon>
        <taxon>Aerosticca</taxon>
    </lineage>
</organism>
<protein>
    <submittedName>
        <fullName evidence="1">Uncharacterized protein</fullName>
    </submittedName>
</protein>
<name>A0A2Z6E293_9GAMM</name>
<evidence type="ECO:0000313" key="1">
    <source>
        <dbReference type="EMBL" id="BBD79067.1"/>
    </source>
</evidence>
<sequence length="57" mass="6876">MKLLRDLLRLHLLRRRTVRREWTITVPAPLERTHPAESLSRRHHHEPVLTVVQRRAA</sequence>
<gene>
    <name evidence="1" type="ORF">ALSL_0396</name>
</gene>
<keyword evidence="2" id="KW-1185">Reference proteome</keyword>
<dbReference type="AlphaFoldDB" id="A0A2Z6E293"/>
<proteinExistence type="predicted"/>
<dbReference type="KEGG" id="rbd:ALSL_0396"/>
<dbReference type="RefSeq" id="WP_174928822.1">
    <property type="nucleotide sequence ID" value="NZ_AP018560.1"/>
</dbReference>
<dbReference type="EMBL" id="AP018560">
    <property type="protein sequence ID" value="BBD79067.1"/>
    <property type="molecule type" value="Genomic_DNA"/>
</dbReference>
<reference evidence="2" key="2">
    <citation type="submission" date="2018-06" db="EMBL/GenBank/DDBJ databases">
        <title>Genome sequence of Rhodanobacteraceae bacterium strain Dysh456.</title>
        <authorList>
            <person name="Fukui M."/>
        </authorList>
    </citation>
    <scope>NUCLEOTIDE SEQUENCE [LARGE SCALE GENOMIC DNA]</scope>
    <source>
        <strain evidence="2">Dysh456</strain>
    </source>
</reference>
<dbReference type="Proteomes" id="UP000270530">
    <property type="component" value="Chromosome"/>
</dbReference>
<reference evidence="2" key="1">
    <citation type="submission" date="2018-04" db="EMBL/GenBank/DDBJ databases">
        <authorList>
            <person name="Watanabe M."/>
            <person name="Kojima H."/>
        </authorList>
    </citation>
    <scope>NUCLEOTIDE SEQUENCE [LARGE SCALE GENOMIC DNA]</scope>
    <source>
        <strain evidence="2">Dysh456</strain>
    </source>
</reference>